<evidence type="ECO:0000313" key="1">
    <source>
        <dbReference type="EMBL" id="KAL1409180.1"/>
    </source>
</evidence>
<keyword evidence="2" id="KW-1185">Reference proteome</keyword>
<proteinExistence type="predicted"/>
<gene>
    <name evidence="1" type="ORF">Q8F55_006010</name>
</gene>
<dbReference type="EMBL" id="JBBXJM010000004">
    <property type="protein sequence ID" value="KAL1409180.1"/>
    <property type="molecule type" value="Genomic_DNA"/>
</dbReference>
<organism evidence="1 2">
    <name type="scientific">Vanrija albida</name>
    <dbReference type="NCBI Taxonomy" id="181172"/>
    <lineage>
        <taxon>Eukaryota</taxon>
        <taxon>Fungi</taxon>
        <taxon>Dikarya</taxon>
        <taxon>Basidiomycota</taxon>
        <taxon>Agaricomycotina</taxon>
        <taxon>Tremellomycetes</taxon>
        <taxon>Trichosporonales</taxon>
        <taxon>Trichosporonaceae</taxon>
        <taxon>Vanrija</taxon>
    </lineage>
</organism>
<dbReference type="Proteomes" id="UP001565368">
    <property type="component" value="Unassembled WGS sequence"/>
</dbReference>
<dbReference type="RefSeq" id="XP_069209124.1">
    <property type="nucleotide sequence ID" value="XM_069354482.1"/>
</dbReference>
<comment type="caution">
    <text evidence="1">The sequence shown here is derived from an EMBL/GenBank/DDBJ whole genome shotgun (WGS) entry which is preliminary data.</text>
</comment>
<sequence>MVLMSAPLFVDSQPSPAACFDEFTLHAVAVHRVVDNKLALLCDYDGCACLAFVRGDDLKDHPVVREYLAKTAYPPMPLPGGGYANQPLKINPNYPPPDEHEETPEILSVYEHQFISVRLYMIDYKYADGAKGQMAIDEARRVPIIDYFDHGSGMAEFTANR</sequence>
<name>A0ABR3Q364_9TREE</name>
<reference evidence="1 2" key="1">
    <citation type="submission" date="2023-08" db="EMBL/GenBank/DDBJ databases">
        <title>Annotated Genome Sequence of Vanrija albida AlHP1.</title>
        <authorList>
            <person name="Herzog R."/>
        </authorList>
    </citation>
    <scope>NUCLEOTIDE SEQUENCE [LARGE SCALE GENOMIC DNA]</scope>
    <source>
        <strain evidence="1 2">AlHP1</strain>
    </source>
</reference>
<protein>
    <submittedName>
        <fullName evidence="1">Uncharacterized protein</fullName>
    </submittedName>
</protein>
<dbReference type="GeneID" id="95987053"/>
<evidence type="ECO:0000313" key="2">
    <source>
        <dbReference type="Proteomes" id="UP001565368"/>
    </source>
</evidence>
<accession>A0ABR3Q364</accession>